<name>A0A3L8P6G2_9ACTN</name>
<proteinExistence type="predicted"/>
<dbReference type="InterPro" id="IPR005702">
    <property type="entry name" value="Wzc-like_C"/>
</dbReference>
<dbReference type="PANTHER" id="PTHR32309:SF31">
    <property type="entry name" value="CAPSULAR EXOPOLYSACCHARIDE FAMILY"/>
    <property type="match status" value="1"/>
</dbReference>
<keyword evidence="5" id="KW-0808">Transferase</keyword>
<dbReference type="GO" id="GO:0005524">
    <property type="term" value="F:ATP binding"/>
    <property type="evidence" value="ECO:0007669"/>
    <property type="project" value="UniProtKB-KW"/>
</dbReference>
<dbReference type="Pfam" id="PF01656">
    <property type="entry name" value="CbiA"/>
    <property type="match status" value="1"/>
</dbReference>
<dbReference type="PANTHER" id="PTHR32309">
    <property type="entry name" value="TYROSINE-PROTEIN KINASE"/>
    <property type="match status" value="1"/>
</dbReference>
<gene>
    <name evidence="5" type="ORF">D9V37_09170</name>
</gene>
<keyword evidence="2" id="KW-0067">ATP-binding</keyword>
<evidence type="ECO:0000313" key="5">
    <source>
        <dbReference type="EMBL" id="RLV50028.1"/>
    </source>
</evidence>
<dbReference type="RefSeq" id="WP_121805792.1">
    <property type="nucleotide sequence ID" value="NZ_RDBE01000006.1"/>
</dbReference>
<reference evidence="5 6" key="1">
    <citation type="submission" date="2018-10" db="EMBL/GenBank/DDBJ databases">
        <title>Marmoricola sp. 4Q3S-7 whole genome shotgun sequence.</title>
        <authorList>
            <person name="Li F."/>
        </authorList>
    </citation>
    <scope>NUCLEOTIDE SEQUENCE [LARGE SCALE GENOMIC DNA]</scope>
    <source>
        <strain evidence="5 6">4Q3S-7</strain>
    </source>
</reference>
<comment type="caution">
    <text evidence="5">The sequence shown here is derived from an EMBL/GenBank/DDBJ whole genome shotgun (WGS) entry which is preliminary data.</text>
</comment>
<dbReference type="GO" id="GO:0004715">
    <property type="term" value="F:non-membrane spanning protein tyrosine kinase activity"/>
    <property type="evidence" value="ECO:0007669"/>
    <property type="project" value="UniProtKB-EC"/>
</dbReference>
<keyword evidence="1" id="KW-0547">Nucleotide-binding</keyword>
<feature type="compositionally biased region" description="Pro residues" evidence="3">
    <location>
        <begin position="547"/>
        <end position="563"/>
    </location>
</feature>
<dbReference type="Proteomes" id="UP000281708">
    <property type="component" value="Unassembled WGS sequence"/>
</dbReference>
<dbReference type="GO" id="GO:0005886">
    <property type="term" value="C:plasma membrane"/>
    <property type="evidence" value="ECO:0007669"/>
    <property type="project" value="TreeGrafter"/>
</dbReference>
<dbReference type="InterPro" id="IPR027417">
    <property type="entry name" value="P-loop_NTPase"/>
</dbReference>
<feature type="domain" description="CobQ/CobB/MinD/ParA nucleotide binding" evidence="4">
    <location>
        <begin position="292"/>
        <end position="464"/>
    </location>
</feature>
<feature type="region of interest" description="Disordered" evidence="3">
    <location>
        <begin position="502"/>
        <end position="563"/>
    </location>
</feature>
<protein>
    <submittedName>
        <fullName evidence="5">Polysaccharide biosynthesis tyrosine autokinase</fullName>
        <ecNumber evidence="5">2.7.10.2</ecNumber>
    </submittedName>
</protein>
<dbReference type="Gene3D" id="3.40.50.300">
    <property type="entry name" value="P-loop containing nucleotide triphosphate hydrolases"/>
    <property type="match status" value="1"/>
</dbReference>
<sequence>MSSPSPASGAGPSTPLVSRVIDIRVVLGLLRSYWPGLVVGVLLGAAAAYVYTATQPKIYAADASGIVTTGPTSGAGEASVADQVAKSRAASYVPLATSRSVAARVIDKLHLDTSPAALVGQITASNDDGTVLIDISAVSSSPSQAKQLADAWIEALAAEIKRIEAPTDTTAAAEDYVHLEPVESAELPTAPISPSPKRNELLGVMAGLVLGAGYGFVRFRLDRRIHGSSDVAAYGVTVAGVIPLNSAFAKRRGVSVESARDLRADSGAPGEAIRKLRTNLQFMDIDDPPRTIVVTSPLPGDGKSTVAANLAVALSASERPVVIIDADLRRPVQADSFGLAEGAGLTDVLIGRATFEQVAQRPAQHPALIVLAAGRVPPNPSELLGSRTMGKLLAQLADTYTVVVDAPPLLPVTDAAVLTANADGALIVLSAGSSLDVQLGEAIGNVRAVNGHVLGVVLNKVKRGVKSGYYGYSYDYAPASAGRSAPLWRRLAGLVRRPGRGLRPGESGALLPLPAFETSRTETSRTETSRTEPARIESARIEAPARPSRPPSPANRPPGPPRR</sequence>
<dbReference type="NCBIfam" id="TIGR01007">
    <property type="entry name" value="eps_fam"/>
    <property type="match status" value="1"/>
</dbReference>
<evidence type="ECO:0000256" key="2">
    <source>
        <dbReference type="ARBA" id="ARBA00022840"/>
    </source>
</evidence>
<dbReference type="InterPro" id="IPR050445">
    <property type="entry name" value="Bact_polysacc_biosynth/exp"/>
</dbReference>
<dbReference type="AlphaFoldDB" id="A0A3L8P6G2"/>
<accession>A0A3L8P6G2</accession>
<dbReference type="InterPro" id="IPR002586">
    <property type="entry name" value="CobQ/CobB/MinD/ParA_Nub-bd_dom"/>
</dbReference>
<keyword evidence="6" id="KW-1185">Reference proteome</keyword>
<dbReference type="EC" id="2.7.10.2" evidence="5"/>
<organism evidence="5 6">
    <name type="scientific">Nocardioides mangrovicus</name>
    <dbReference type="NCBI Taxonomy" id="2478913"/>
    <lineage>
        <taxon>Bacteria</taxon>
        <taxon>Bacillati</taxon>
        <taxon>Actinomycetota</taxon>
        <taxon>Actinomycetes</taxon>
        <taxon>Propionibacteriales</taxon>
        <taxon>Nocardioidaceae</taxon>
        <taxon>Nocardioides</taxon>
    </lineage>
</organism>
<evidence type="ECO:0000313" key="6">
    <source>
        <dbReference type="Proteomes" id="UP000281708"/>
    </source>
</evidence>
<dbReference type="SUPFAM" id="SSF52540">
    <property type="entry name" value="P-loop containing nucleoside triphosphate hydrolases"/>
    <property type="match status" value="1"/>
</dbReference>
<feature type="compositionally biased region" description="Basic and acidic residues" evidence="3">
    <location>
        <begin position="519"/>
        <end position="540"/>
    </location>
</feature>
<dbReference type="CDD" id="cd05387">
    <property type="entry name" value="BY-kinase"/>
    <property type="match status" value="1"/>
</dbReference>
<evidence type="ECO:0000256" key="1">
    <source>
        <dbReference type="ARBA" id="ARBA00022741"/>
    </source>
</evidence>
<dbReference type="OrthoDB" id="9812433at2"/>
<dbReference type="EMBL" id="RDBE01000006">
    <property type="protein sequence ID" value="RLV50028.1"/>
    <property type="molecule type" value="Genomic_DNA"/>
</dbReference>
<evidence type="ECO:0000256" key="3">
    <source>
        <dbReference type="SAM" id="MobiDB-lite"/>
    </source>
</evidence>
<keyword evidence="5" id="KW-0418">Kinase</keyword>
<evidence type="ECO:0000259" key="4">
    <source>
        <dbReference type="Pfam" id="PF01656"/>
    </source>
</evidence>